<evidence type="ECO:0000256" key="4">
    <source>
        <dbReference type="ARBA" id="ARBA00022833"/>
    </source>
</evidence>
<dbReference type="GO" id="GO:0046872">
    <property type="term" value="F:metal ion binding"/>
    <property type="evidence" value="ECO:0007669"/>
    <property type="project" value="UniProtKB-KW"/>
</dbReference>
<evidence type="ECO:0000256" key="1">
    <source>
        <dbReference type="ARBA" id="ARBA00001947"/>
    </source>
</evidence>
<dbReference type="InterPro" id="IPR055438">
    <property type="entry name" value="AstE_AspA_cat"/>
</dbReference>
<accession>A0A841C899</accession>
<dbReference type="AlphaFoldDB" id="A0A841C899"/>
<dbReference type="Pfam" id="PF24827">
    <property type="entry name" value="AstE_AspA_cat"/>
    <property type="match status" value="1"/>
</dbReference>
<dbReference type="Gene3D" id="3.40.630.10">
    <property type="entry name" value="Zn peptidases"/>
    <property type="match status" value="1"/>
</dbReference>
<dbReference type="Proteomes" id="UP000562464">
    <property type="component" value="Unassembled WGS sequence"/>
</dbReference>
<sequence>MLAYDVFSAEKPGKRLLLLGTVHGNETCGYFAIERLRKKIISGELLLESGEITTVPISNERAFRQGVRLTEDNLNRSFFWSGDGHFLSDNGNKIVENEDVGNQFDMRAEMGDIELQKKVGQAPSSYEQERAKELARLFVSKDAEIDIHSQTAEGESYCFGQNESLELKSYLNALGTKNIIYGWDKMYPEGDFTSENLAEKMGILGTTVECGSHENPDSIEFAWRVILNALKYLKIISDKTYLQQFVQMDEKYRYQKISKNLRMIKMYRWIDGGKMTHDWKHLETINEGDVIAHTNSGETIIAEEDCLMILPNYHPIRNNEEWFYLAKIED</sequence>
<keyword evidence="3" id="KW-0378">Hydrolase</keyword>
<dbReference type="RefSeq" id="WP_183540758.1">
    <property type="nucleotide sequence ID" value="NZ_JACHHV010000030.1"/>
</dbReference>
<dbReference type="PANTHER" id="PTHR15162">
    <property type="entry name" value="ASPARTOACYLASE"/>
    <property type="match status" value="1"/>
</dbReference>
<dbReference type="GO" id="GO:0005829">
    <property type="term" value="C:cytosol"/>
    <property type="evidence" value="ECO:0007669"/>
    <property type="project" value="TreeGrafter"/>
</dbReference>
<evidence type="ECO:0000256" key="2">
    <source>
        <dbReference type="ARBA" id="ARBA00022723"/>
    </source>
</evidence>
<evidence type="ECO:0000313" key="7">
    <source>
        <dbReference type="Proteomes" id="UP000562464"/>
    </source>
</evidence>
<dbReference type="SUPFAM" id="SSF53187">
    <property type="entry name" value="Zn-dependent exopeptidases"/>
    <property type="match status" value="1"/>
</dbReference>
<protein>
    <submittedName>
        <fullName evidence="6">Putative deacylase</fullName>
    </submittedName>
</protein>
<evidence type="ECO:0000259" key="5">
    <source>
        <dbReference type="Pfam" id="PF24827"/>
    </source>
</evidence>
<dbReference type="EMBL" id="JACHHV010000030">
    <property type="protein sequence ID" value="MBB5888574.1"/>
    <property type="molecule type" value="Genomic_DNA"/>
</dbReference>
<reference evidence="6 7" key="1">
    <citation type="submission" date="2020-08" db="EMBL/GenBank/DDBJ databases">
        <title>Genomic Encyclopedia of Type Strains, Phase IV (KMG-IV): sequencing the most valuable type-strain genomes for metagenomic binning, comparative biology and taxonomic classification.</title>
        <authorList>
            <person name="Goeker M."/>
        </authorList>
    </citation>
    <scope>NUCLEOTIDE SEQUENCE [LARGE SCALE GENOMIC DNA]</scope>
    <source>
        <strain evidence="6 7">DSM 14925</strain>
    </source>
</reference>
<evidence type="ECO:0000256" key="3">
    <source>
        <dbReference type="ARBA" id="ARBA00022801"/>
    </source>
</evidence>
<proteinExistence type="predicted"/>
<gene>
    <name evidence="6" type="ORF">HNQ37_001475</name>
</gene>
<comment type="cofactor">
    <cofactor evidence="1">
        <name>Zn(2+)</name>
        <dbReference type="ChEBI" id="CHEBI:29105"/>
    </cofactor>
</comment>
<organism evidence="6 7">
    <name type="scientific">Lactovum miscens</name>
    <dbReference type="NCBI Taxonomy" id="190387"/>
    <lineage>
        <taxon>Bacteria</taxon>
        <taxon>Bacillati</taxon>
        <taxon>Bacillota</taxon>
        <taxon>Bacilli</taxon>
        <taxon>Lactobacillales</taxon>
        <taxon>Streptococcaceae</taxon>
        <taxon>Lactovum</taxon>
    </lineage>
</organism>
<dbReference type="PANTHER" id="PTHR15162:SF7">
    <property type="entry name" value="SUCCINYLGLUTAMATE DESUCCINYLASE"/>
    <property type="match status" value="1"/>
</dbReference>
<comment type="caution">
    <text evidence="6">The sequence shown here is derived from an EMBL/GenBank/DDBJ whole genome shotgun (WGS) entry which is preliminary data.</text>
</comment>
<dbReference type="InterPro" id="IPR050178">
    <property type="entry name" value="AspA/AstE_fam"/>
</dbReference>
<feature type="domain" description="Succinylglutamate desuccinylase/Aspartoacylase catalytic" evidence="5">
    <location>
        <begin position="12"/>
        <end position="219"/>
    </location>
</feature>
<dbReference type="GO" id="GO:0016788">
    <property type="term" value="F:hydrolase activity, acting on ester bonds"/>
    <property type="evidence" value="ECO:0007669"/>
    <property type="project" value="InterPro"/>
</dbReference>
<keyword evidence="2" id="KW-0479">Metal-binding</keyword>
<name>A0A841C899_9LACT</name>
<keyword evidence="4" id="KW-0862">Zinc</keyword>
<evidence type="ECO:0000313" key="6">
    <source>
        <dbReference type="EMBL" id="MBB5888574.1"/>
    </source>
</evidence>
<keyword evidence="7" id="KW-1185">Reference proteome</keyword>